<dbReference type="GO" id="GO:0006974">
    <property type="term" value="P:DNA damage response"/>
    <property type="evidence" value="ECO:0007669"/>
    <property type="project" value="TreeGrafter"/>
</dbReference>
<dbReference type="EMBL" id="LNAM01000025">
    <property type="protein sequence ID" value="KSV60248.1"/>
    <property type="molecule type" value="Genomic_DNA"/>
</dbReference>
<comment type="caution">
    <text evidence="1">The sequence shown here is derived from an EMBL/GenBank/DDBJ whole genome shotgun (WGS) entry which is preliminary data.</text>
</comment>
<name>A0A0V8QI58_9FIRM</name>
<dbReference type="OrthoDB" id="850697at2"/>
<dbReference type="PANTHER" id="PTHR34387">
    <property type="entry name" value="SLR1258 PROTEIN"/>
    <property type="match status" value="1"/>
</dbReference>
<protein>
    <recommendedName>
        <fullName evidence="3">SIMPL domain-containing protein</fullName>
    </recommendedName>
</protein>
<evidence type="ECO:0008006" key="3">
    <source>
        <dbReference type="Google" id="ProtNLM"/>
    </source>
</evidence>
<dbReference type="Pfam" id="PF04402">
    <property type="entry name" value="SIMPL"/>
    <property type="match status" value="1"/>
</dbReference>
<dbReference type="Gene3D" id="3.30.70.2970">
    <property type="entry name" value="Protein of unknown function (DUF541), domain 2"/>
    <property type="match status" value="1"/>
</dbReference>
<proteinExistence type="predicted"/>
<organism evidence="1 2">
    <name type="scientific">Acetivibrio ethanolgignens</name>
    <dbReference type="NCBI Taxonomy" id="290052"/>
    <lineage>
        <taxon>Bacteria</taxon>
        <taxon>Bacillati</taxon>
        <taxon>Bacillota</taxon>
        <taxon>Clostridia</taxon>
        <taxon>Eubacteriales</taxon>
        <taxon>Oscillospiraceae</taxon>
        <taxon>Acetivibrio</taxon>
    </lineage>
</organism>
<evidence type="ECO:0000313" key="1">
    <source>
        <dbReference type="EMBL" id="KSV60248.1"/>
    </source>
</evidence>
<dbReference type="RefSeq" id="WP_058351543.1">
    <property type="nucleotide sequence ID" value="NZ_CABMMD010000025.1"/>
</dbReference>
<accession>A0A0V8QI58</accession>
<keyword evidence="2" id="KW-1185">Reference proteome</keyword>
<dbReference type="STRING" id="290052.ASU35_17105"/>
<gene>
    <name evidence="1" type="ORF">ASU35_17105</name>
</gene>
<reference evidence="1 2" key="1">
    <citation type="submission" date="2015-11" db="EMBL/GenBank/DDBJ databases">
        <title>Butyribacter intestini gen. nov., sp. nov., a butyric acid-producing bacterium of the family Lachnospiraceae isolated from the human faeces.</title>
        <authorList>
            <person name="Zou Y."/>
            <person name="Xue W."/>
            <person name="Luo G."/>
            <person name="Lv M."/>
        </authorList>
    </citation>
    <scope>NUCLEOTIDE SEQUENCE [LARGE SCALE GENOMIC DNA]</scope>
    <source>
        <strain evidence="1 2">ACET-33324</strain>
    </source>
</reference>
<dbReference type="InterPro" id="IPR007497">
    <property type="entry name" value="SIMPL/DUF541"/>
</dbReference>
<evidence type="ECO:0000313" key="2">
    <source>
        <dbReference type="Proteomes" id="UP000054874"/>
    </source>
</evidence>
<dbReference type="PANTHER" id="PTHR34387:SF2">
    <property type="entry name" value="SLR1258 PROTEIN"/>
    <property type="match status" value="1"/>
</dbReference>
<dbReference type="InterPro" id="IPR052022">
    <property type="entry name" value="26kDa_periplasmic_antigen"/>
</dbReference>
<dbReference type="Gene3D" id="3.30.110.170">
    <property type="entry name" value="Protein of unknown function (DUF541), domain 1"/>
    <property type="match status" value="1"/>
</dbReference>
<sequence>MERTIRVTGKGNISVKPDIIRLRLSMEGIYPEYDETLQKSSEIVELLKDLVEKQGYERKELKTLYFNIDTEYESYQAKDKSWKRRFQGYKYVHRMKIEFPADNQRLGRMLYTLAHCPLSPEFSIEYTVADPEASKNELLGKAVKDSMKKASVLADASDVKLGEIVNIDYSWGEIDFVSRPLQEMSLRCCEPCVSDSESYDMDIEPDDIDITDTVTVVWSLKD</sequence>
<dbReference type="AlphaFoldDB" id="A0A0V8QI58"/>
<dbReference type="Proteomes" id="UP000054874">
    <property type="component" value="Unassembled WGS sequence"/>
</dbReference>